<feature type="transmembrane region" description="Helical" evidence="2">
    <location>
        <begin position="239"/>
        <end position="258"/>
    </location>
</feature>
<accession>A0ABS9R9C1</accession>
<protein>
    <submittedName>
        <fullName evidence="4">EamA family transporter</fullName>
    </submittedName>
</protein>
<keyword evidence="5" id="KW-1185">Reference proteome</keyword>
<evidence type="ECO:0000256" key="1">
    <source>
        <dbReference type="ARBA" id="ARBA00007362"/>
    </source>
</evidence>
<gene>
    <name evidence="4" type="ORF">LQE99_14170</name>
</gene>
<evidence type="ECO:0000256" key="2">
    <source>
        <dbReference type="SAM" id="Phobius"/>
    </source>
</evidence>
<evidence type="ECO:0000259" key="3">
    <source>
        <dbReference type="Pfam" id="PF00892"/>
    </source>
</evidence>
<comment type="similarity">
    <text evidence="1">Belongs to the EamA transporter family.</text>
</comment>
<organism evidence="4 5">
    <name type="scientific">Amedibacillus hominis</name>
    <dbReference type="NCBI Taxonomy" id="2897776"/>
    <lineage>
        <taxon>Bacteria</taxon>
        <taxon>Bacillati</taxon>
        <taxon>Bacillota</taxon>
        <taxon>Erysipelotrichia</taxon>
        <taxon>Erysipelotrichales</taxon>
        <taxon>Erysipelotrichaceae</taxon>
        <taxon>Amedibacillus</taxon>
    </lineage>
</organism>
<keyword evidence="2" id="KW-1133">Transmembrane helix</keyword>
<feature type="transmembrane region" description="Helical" evidence="2">
    <location>
        <begin position="91"/>
        <end position="113"/>
    </location>
</feature>
<feature type="transmembrane region" description="Helical" evidence="2">
    <location>
        <begin position="176"/>
        <end position="200"/>
    </location>
</feature>
<feature type="domain" description="EamA" evidence="3">
    <location>
        <begin position="4"/>
        <end position="136"/>
    </location>
</feature>
<feature type="transmembrane region" description="Helical" evidence="2">
    <location>
        <begin position="66"/>
        <end position="85"/>
    </location>
</feature>
<keyword evidence="2" id="KW-0812">Transmembrane</keyword>
<dbReference type="InterPro" id="IPR037185">
    <property type="entry name" value="EmrE-like"/>
</dbReference>
<proteinExistence type="inferred from homology"/>
<dbReference type="PANTHER" id="PTHR22911:SF137">
    <property type="entry name" value="SOLUTE CARRIER FAMILY 35 MEMBER G2-RELATED"/>
    <property type="match status" value="1"/>
</dbReference>
<dbReference type="SUPFAM" id="SSF103481">
    <property type="entry name" value="Multidrug resistance efflux transporter EmrE"/>
    <property type="match status" value="2"/>
</dbReference>
<dbReference type="PANTHER" id="PTHR22911">
    <property type="entry name" value="ACYL-MALONYL CONDENSING ENZYME-RELATED"/>
    <property type="match status" value="1"/>
</dbReference>
<keyword evidence="2" id="KW-0472">Membrane</keyword>
<evidence type="ECO:0000313" key="4">
    <source>
        <dbReference type="EMBL" id="MCH4286268.1"/>
    </source>
</evidence>
<feature type="domain" description="EamA" evidence="3">
    <location>
        <begin position="147"/>
        <end position="281"/>
    </location>
</feature>
<feature type="transmembrane region" description="Helical" evidence="2">
    <location>
        <begin position="147"/>
        <end position="164"/>
    </location>
</feature>
<dbReference type="EMBL" id="JAKVPQ010000012">
    <property type="protein sequence ID" value="MCH4286268.1"/>
    <property type="molecule type" value="Genomic_DNA"/>
</dbReference>
<dbReference type="RefSeq" id="WP_240607500.1">
    <property type="nucleotide sequence ID" value="NZ_JAKVPQ010000012.1"/>
</dbReference>
<feature type="transmembrane region" description="Helical" evidence="2">
    <location>
        <begin position="206"/>
        <end position="227"/>
    </location>
</feature>
<evidence type="ECO:0000313" key="5">
    <source>
        <dbReference type="Proteomes" id="UP001202402"/>
    </source>
</evidence>
<sequence>MRIKGIFATILSAILFGLTPLLTTMIYDYGATSMTVVFFRSLFVLPILAIIMYNQKISFHISKFDLKNVAIIAILGSGLTTILLFSSYNYIDIGCATTLHFLYPVFVSLLCFFIYKQKISKQKQVALGLALLGALCFFDLSANAKPIGLIMAIASAFTYAFYMVQLEKTRLAHENAYKVSFYLAVFIAIETLVCSIIYPIHFVMPWEVYGLLIVLAIMSSFLAVVLLQKGIQYLGSSTASLFCLFEPITSVVCGWLILGEALTLSKIIGCALILTALIIMSRKNK</sequence>
<feature type="transmembrane region" description="Helical" evidence="2">
    <location>
        <begin position="264"/>
        <end position="281"/>
    </location>
</feature>
<feature type="transmembrane region" description="Helical" evidence="2">
    <location>
        <begin position="33"/>
        <end position="54"/>
    </location>
</feature>
<feature type="transmembrane region" description="Helical" evidence="2">
    <location>
        <begin position="7"/>
        <end position="27"/>
    </location>
</feature>
<name>A0ABS9R9C1_9FIRM</name>
<dbReference type="Proteomes" id="UP001202402">
    <property type="component" value="Unassembled WGS sequence"/>
</dbReference>
<comment type="caution">
    <text evidence="4">The sequence shown here is derived from an EMBL/GenBank/DDBJ whole genome shotgun (WGS) entry which is preliminary data.</text>
</comment>
<dbReference type="InterPro" id="IPR000620">
    <property type="entry name" value="EamA_dom"/>
</dbReference>
<reference evidence="4 5" key="1">
    <citation type="submission" date="2022-02" db="EMBL/GenBank/DDBJ databases">
        <title>Genome of Erysipelotrichaceae sp. nov. NSJ-176 isolated from human feces.</title>
        <authorList>
            <person name="Abdugheni R."/>
        </authorList>
    </citation>
    <scope>NUCLEOTIDE SEQUENCE [LARGE SCALE GENOMIC DNA]</scope>
    <source>
        <strain evidence="4 5">NSJ-176</strain>
    </source>
</reference>
<dbReference type="Pfam" id="PF00892">
    <property type="entry name" value="EamA"/>
    <property type="match status" value="2"/>
</dbReference>
<feature type="transmembrane region" description="Helical" evidence="2">
    <location>
        <begin position="125"/>
        <end position="141"/>
    </location>
</feature>